<protein>
    <submittedName>
        <fullName evidence="1">Uncharacterized protein</fullName>
    </submittedName>
</protein>
<gene>
    <name evidence="1" type="ORF">S12H4_55906</name>
</gene>
<reference evidence="1" key="1">
    <citation type="journal article" date="2014" name="Front. Microbiol.">
        <title>High frequency of phylogenetically diverse reductive dehalogenase-homologous genes in deep subseafloor sedimentary metagenomes.</title>
        <authorList>
            <person name="Kawai M."/>
            <person name="Futagami T."/>
            <person name="Toyoda A."/>
            <person name="Takaki Y."/>
            <person name="Nishi S."/>
            <person name="Hori S."/>
            <person name="Arai W."/>
            <person name="Tsubouchi T."/>
            <person name="Morono Y."/>
            <person name="Uchiyama I."/>
            <person name="Ito T."/>
            <person name="Fujiyama A."/>
            <person name="Inagaki F."/>
            <person name="Takami H."/>
        </authorList>
    </citation>
    <scope>NUCLEOTIDE SEQUENCE</scope>
    <source>
        <strain evidence="1">Expedition CK06-06</strain>
    </source>
</reference>
<proteinExistence type="predicted"/>
<dbReference type="AlphaFoldDB" id="X1W2H1"/>
<organism evidence="1">
    <name type="scientific">marine sediment metagenome</name>
    <dbReference type="NCBI Taxonomy" id="412755"/>
    <lineage>
        <taxon>unclassified sequences</taxon>
        <taxon>metagenomes</taxon>
        <taxon>ecological metagenomes</taxon>
    </lineage>
</organism>
<comment type="caution">
    <text evidence="1">The sequence shown here is derived from an EMBL/GenBank/DDBJ whole genome shotgun (WGS) entry which is preliminary data.</text>
</comment>
<sequence>MTNIYRQAKQLLDKRGAGGEISWEEFQLIKKAELALILRGCPLPEDMPLAECLEELAKSVEEAQ</sequence>
<name>X1W2H1_9ZZZZ</name>
<dbReference type="EMBL" id="BARW01035918">
    <property type="protein sequence ID" value="GAJ23695.1"/>
    <property type="molecule type" value="Genomic_DNA"/>
</dbReference>
<accession>X1W2H1</accession>
<evidence type="ECO:0000313" key="1">
    <source>
        <dbReference type="EMBL" id="GAJ23695.1"/>
    </source>
</evidence>